<dbReference type="Proteomes" id="UP001732700">
    <property type="component" value="Chromosome 2C"/>
</dbReference>
<protein>
    <submittedName>
        <fullName evidence="1">Uncharacterized protein</fullName>
    </submittedName>
</protein>
<proteinExistence type="predicted"/>
<reference evidence="1" key="1">
    <citation type="submission" date="2021-05" db="EMBL/GenBank/DDBJ databases">
        <authorList>
            <person name="Scholz U."/>
            <person name="Mascher M."/>
            <person name="Fiebig A."/>
        </authorList>
    </citation>
    <scope>NUCLEOTIDE SEQUENCE [LARGE SCALE GENOMIC DNA]</scope>
</reference>
<dbReference type="EnsemblPlants" id="AVESA.00010b.r2.2CG0318680.1">
    <property type="protein sequence ID" value="AVESA.00010b.r2.2CG0318680.1.CDS"/>
    <property type="gene ID" value="AVESA.00010b.r2.2CG0318680"/>
</dbReference>
<keyword evidence="2" id="KW-1185">Reference proteome</keyword>
<evidence type="ECO:0000313" key="1">
    <source>
        <dbReference type="EnsemblPlants" id="AVESA.00010b.r2.2CG0318680.1.CDS"/>
    </source>
</evidence>
<reference evidence="1" key="2">
    <citation type="submission" date="2025-09" db="UniProtKB">
        <authorList>
            <consortium name="EnsemblPlants"/>
        </authorList>
    </citation>
    <scope>IDENTIFICATION</scope>
</reference>
<name>A0ACD5UVY8_AVESA</name>
<accession>A0ACD5UVY8</accession>
<evidence type="ECO:0000313" key="2">
    <source>
        <dbReference type="Proteomes" id="UP001732700"/>
    </source>
</evidence>
<organism evidence="1 2">
    <name type="scientific">Avena sativa</name>
    <name type="common">Oat</name>
    <dbReference type="NCBI Taxonomy" id="4498"/>
    <lineage>
        <taxon>Eukaryota</taxon>
        <taxon>Viridiplantae</taxon>
        <taxon>Streptophyta</taxon>
        <taxon>Embryophyta</taxon>
        <taxon>Tracheophyta</taxon>
        <taxon>Spermatophyta</taxon>
        <taxon>Magnoliopsida</taxon>
        <taxon>Liliopsida</taxon>
        <taxon>Poales</taxon>
        <taxon>Poaceae</taxon>
        <taxon>BOP clade</taxon>
        <taxon>Pooideae</taxon>
        <taxon>Poodae</taxon>
        <taxon>Poeae</taxon>
        <taxon>Poeae Chloroplast Group 1 (Aveneae type)</taxon>
        <taxon>Aveninae</taxon>
        <taxon>Avena</taxon>
    </lineage>
</organism>
<sequence>MHEHWLSNQPQDIPQILLDAQNRWLRPTEICQILSNYKKFALAPEPPDRPPSGSLFLFDQEILRYFRKDGHIWRKKKDGKRVKEAHEKLKVGSVDVLHCYYAHGEENENFQRRTYRLLEEGFMNIVLLHYLDIKMSESEENIETQESAASSSSAQPMEVEMDNGSGDVQSEKGNEDIGKGKRKGKDDVGKRKEVSSRSEMWQHFAKVKVDDVVMKGDCNYCHTEIAAHPVHNGTSALHKHFNLCKCNPHKNNGDKKKDTLQVGQGESVHTWKFGTECIRAAFAEMIIEDELPFAFGENSGFRKFMAKACPHFSIPSRRTCARDVVRSYFEQKANLKHFFKESCERACLTTSCWTSQQQDSYMVVTAHFIDKDWKLHKKIISFFKVKGHRGDDIGKHLHTTLMEWGIDKVMTISVDDASSNDGGISYMKKQMNNAKTSIAEGKYLHMSCATHIVNLIVSDGLKEVDNSIKRVRAAIRYVQNDTNRLEKFKDSADFEKVDTKALLNLDICTRWNSTYLMLKAAITYKKVFVKYAEEDPYYTIDLLSNKSPGVPDETDWENAKNMADFLGHFFDLTTRVSASLNVTANSFLHEIGEIGLLVRTWMDSDDALQRAIGKKMKGKYDKYWGNWHDNDKVKGKGKERGEANINLLILIAAGLDPRYKLSEYTQFPIEEMYDEEKGPKVWAAINTCFRELFEEYKVLYAPSNVVTQEKDEAHEAEAIGGRASLMKSLIAKKMKLNSGGSRNSRSELDKYLAEEMEDDDPKFDILSWWKVNSSRFPVLSCLARDVLAIPISTVASESAFFSGGRVLDDFRTSLTPFMVQAIICTQDWLRHTTPINIEENMEELAKLEKDISLGQMLV</sequence>